<feature type="region of interest" description="Disordered" evidence="13">
    <location>
        <begin position="1"/>
        <end position="99"/>
    </location>
</feature>
<keyword evidence="5 12" id="KW-0813">Transport</keyword>
<feature type="region of interest" description="Disordered" evidence="13">
    <location>
        <begin position="122"/>
        <end position="146"/>
    </location>
</feature>
<dbReference type="SUPFAM" id="SSF53474">
    <property type="entry name" value="alpha/beta-Hydrolases"/>
    <property type="match status" value="1"/>
</dbReference>
<feature type="compositionally biased region" description="Basic and acidic residues" evidence="13">
    <location>
        <begin position="70"/>
        <end position="81"/>
    </location>
</feature>
<evidence type="ECO:0000256" key="5">
    <source>
        <dbReference type="ARBA" id="ARBA00022448"/>
    </source>
</evidence>
<evidence type="ECO:0000256" key="9">
    <source>
        <dbReference type="ARBA" id="ARBA00022927"/>
    </source>
</evidence>
<feature type="transmembrane region" description="Helical" evidence="12">
    <location>
        <begin position="697"/>
        <end position="715"/>
    </location>
</feature>
<dbReference type="PANTHER" id="PTHR15495:SF7">
    <property type="entry name" value="GPI INOSITOL-DEACYLASE"/>
    <property type="match status" value="1"/>
</dbReference>
<accession>A0A0G2HVB5</accession>
<reference evidence="16 17" key="1">
    <citation type="submission" date="2015-05" db="EMBL/GenBank/DDBJ databases">
        <title>Distinctive expansion of gene families associated with plant cell wall degradation and secondary metabolism in the genomes of grapevine trunk pathogens.</title>
        <authorList>
            <person name="Lawrence D.P."/>
            <person name="Travadon R."/>
            <person name="Rolshausen P.E."/>
            <person name="Baumgartner K."/>
        </authorList>
    </citation>
    <scope>NUCLEOTIDE SEQUENCE [LARGE SCALE GENOMIC DNA]</scope>
    <source>
        <strain evidence="16">DA912</strain>
    </source>
</reference>
<dbReference type="InterPro" id="IPR039529">
    <property type="entry name" value="PGAP1/BST1"/>
</dbReference>
<feature type="compositionally biased region" description="Low complexity" evidence="13">
    <location>
        <begin position="23"/>
        <end position="46"/>
    </location>
</feature>
<evidence type="ECO:0000256" key="8">
    <source>
        <dbReference type="ARBA" id="ARBA00022824"/>
    </source>
</evidence>
<dbReference type="EC" id="3.1.-.-" evidence="12"/>
<evidence type="ECO:0000256" key="10">
    <source>
        <dbReference type="ARBA" id="ARBA00022989"/>
    </source>
</evidence>
<keyword evidence="6 12" id="KW-0812">Transmembrane</keyword>
<dbReference type="GO" id="GO:0006505">
    <property type="term" value="P:GPI anchor metabolic process"/>
    <property type="evidence" value="ECO:0007669"/>
    <property type="project" value="TreeGrafter"/>
</dbReference>
<dbReference type="GO" id="GO:0006888">
    <property type="term" value="P:endoplasmic reticulum to Golgi vesicle-mediated transport"/>
    <property type="evidence" value="ECO:0007669"/>
    <property type="project" value="TreeGrafter"/>
</dbReference>
<evidence type="ECO:0000256" key="6">
    <source>
        <dbReference type="ARBA" id="ARBA00022692"/>
    </source>
</evidence>
<dbReference type="GO" id="GO:0015031">
    <property type="term" value="P:protein transport"/>
    <property type="evidence" value="ECO:0007669"/>
    <property type="project" value="UniProtKB-KW"/>
</dbReference>
<organism evidence="16 17">
    <name type="scientific">Diaporthe ampelina</name>
    <dbReference type="NCBI Taxonomy" id="1214573"/>
    <lineage>
        <taxon>Eukaryota</taxon>
        <taxon>Fungi</taxon>
        <taxon>Dikarya</taxon>
        <taxon>Ascomycota</taxon>
        <taxon>Pezizomycotina</taxon>
        <taxon>Sordariomycetes</taxon>
        <taxon>Sordariomycetidae</taxon>
        <taxon>Diaporthales</taxon>
        <taxon>Diaporthaceae</taxon>
        <taxon>Diaporthe</taxon>
    </lineage>
</organism>
<feature type="transmembrane region" description="Helical" evidence="12">
    <location>
        <begin position="908"/>
        <end position="934"/>
    </location>
</feature>
<dbReference type="Pfam" id="PF25140">
    <property type="entry name" value="PGAP1_TMD"/>
    <property type="match status" value="1"/>
</dbReference>
<evidence type="ECO:0000256" key="13">
    <source>
        <dbReference type="SAM" id="MobiDB-lite"/>
    </source>
</evidence>
<dbReference type="InterPro" id="IPR029058">
    <property type="entry name" value="AB_hydrolase_fold"/>
</dbReference>
<feature type="transmembrane region" description="Helical" evidence="12">
    <location>
        <begin position="793"/>
        <end position="823"/>
    </location>
</feature>
<comment type="caution">
    <text evidence="16">The sequence shown here is derived from an EMBL/GenBank/DDBJ whole genome shotgun (WGS) entry which is preliminary data.</text>
</comment>
<evidence type="ECO:0000313" key="17">
    <source>
        <dbReference type="Proteomes" id="UP000034680"/>
    </source>
</evidence>
<feature type="transmembrane region" description="Helical" evidence="12">
    <location>
        <begin position="152"/>
        <end position="173"/>
    </location>
</feature>
<evidence type="ECO:0000256" key="4">
    <source>
        <dbReference type="ARBA" id="ARBA00015856"/>
    </source>
</evidence>
<dbReference type="Proteomes" id="UP000034680">
    <property type="component" value="Unassembled WGS sequence"/>
</dbReference>
<evidence type="ECO:0000256" key="2">
    <source>
        <dbReference type="ARBA" id="ARBA00004477"/>
    </source>
</evidence>
<gene>
    <name evidence="16" type="ORF">UCDDA912_g08109</name>
</gene>
<evidence type="ECO:0000256" key="3">
    <source>
        <dbReference type="ARBA" id="ARBA00006931"/>
    </source>
</evidence>
<dbReference type="STRING" id="1214573.A0A0G2HVB5"/>
<reference evidence="16 17" key="2">
    <citation type="submission" date="2015-05" db="EMBL/GenBank/DDBJ databases">
        <authorList>
            <person name="Morales-Cruz A."/>
            <person name="Amrine K.C."/>
            <person name="Cantu D."/>
        </authorList>
    </citation>
    <scope>NUCLEOTIDE SEQUENCE [LARGE SCALE GENOMIC DNA]</scope>
    <source>
        <strain evidence="16">DA912</strain>
    </source>
</reference>
<keyword evidence="9 12" id="KW-0653">Protein transport</keyword>
<dbReference type="OrthoDB" id="348976at2759"/>
<feature type="domain" description="GPI inositol-deacylase transmembrane" evidence="15">
    <location>
        <begin position="702"/>
        <end position="1018"/>
    </location>
</feature>
<dbReference type="GO" id="GO:0050185">
    <property type="term" value="F:phosphatidylinositol deacylase activity"/>
    <property type="evidence" value="ECO:0007669"/>
    <property type="project" value="TreeGrafter"/>
</dbReference>
<dbReference type="GO" id="GO:0005789">
    <property type="term" value="C:endoplasmic reticulum membrane"/>
    <property type="evidence" value="ECO:0007669"/>
    <property type="project" value="UniProtKB-SubCell"/>
</dbReference>
<feature type="domain" description="GPI inositol-deacylase PGAP1-like alpha/beta" evidence="14">
    <location>
        <begin position="228"/>
        <end position="471"/>
    </location>
</feature>
<keyword evidence="8 12" id="KW-0256">Endoplasmic reticulum</keyword>
<evidence type="ECO:0000256" key="12">
    <source>
        <dbReference type="RuleBase" id="RU365011"/>
    </source>
</evidence>
<evidence type="ECO:0000259" key="15">
    <source>
        <dbReference type="Pfam" id="PF25140"/>
    </source>
</evidence>
<dbReference type="EMBL" id="LCUC01000351">
    <property type="protein sequence ID" value="KKY31975.1"/>
    <property type="molecule type" value="Genomic_DNA"/>
</dbReference>
<keyword evidence="11 12" id="KW-0472">Membrane</keyword>
<feature type="transmembrane region" description="Helical" evidence="12">
    <location>
        <begin position="983"/>
        <end position="1004"/>
    </location>
</feature>
<dbReference type="FunFam" id="3.40.50.1820:FF:000056">
    <property type="entry name" value="GPI inositol-deacylase"/>
    <property type="match status" value="1"/>
</dbReference>
<feature type="compositionally biased region" description="Basic and acidic residues" evidence="13">
    <location>
        <begin position="133"/>
        <end position="142"/>
    </location>
</feature>
<dbReference type="Gene3D" id="3.40.50.1820">
    <property type="entry name" value="alpha/beta hydrolase"/>
    <property type="match status" value="1"/>
</dbReference>
<evidence type="ECO:0000313" key="16">
    <source>
        <dbReference type="EMBL" id="KKY31975.1"/>
    </source>
</evidence>
<keyword evidence="7 12" id="KW-0378">Hydrolase</keyword>
<keyword evidence="10 12" id="KW-1133">Transmembrane helix</keyword>
<proteinExistence type="inferred from homology"/>
<evidence type="ECO:0000259" key="14">
    <source>
        <dbReference type="Pfam" id="PF07819"/>
    </source>
</evidence>
<dbReference type="InterPro" id="IPR012908">
    <property type="entry name" value="PGAP1-ab_dom-like"/>
</dbReference>
<sequence length="1046" mass="116958">MQRRSSGSDDGDDLQLQHPLPVNAASDSNSNSSLGLSLALGSGLDATPIAQATSAQTHGRAPAHQPPRSSDSRRTSFDLRSHSARSRRSGNFSSWKPAAAQNGAAMEKVPLALPIEPSAVPVMTSKSDEDSEGVDKSPDSKGPRRLRSRSPWALGLLTLLVSIIGLGFLVAILNSSATRCLDAKGCIMSYMRPAYVKLNDFDTEHTRFGSKYSLYFYREQEVDEEVKLRGTPVLFIPGNAGSYKQVRPLAAEAANYFHDTLQHDQATLRNGVRDLDFFTVDFNEDFTAFHGQTMVDQAEYLNEAIRYILSLYLDPRMTSRDSDLPDPTSVIIVGHSMGGIVARTMLIMPNYQAHSINTIITMSAPHSRPPVSFDSEIVKVYDEINDYWRKAYSQKWANNNPLWHVTLISIAGGSLDTVVPSDYASLESIVPETHGFTVFTSTIPTVWTSMDHQAILWCDQHRKVVIRALYDVVDAHRPSQTKPRAQRISVFKKHFLTGLEENAEKSVLFKEHSTLLTLEDDSHDIVPQGDRLILRGLGQQGKPQAHLVPIPPLEFSEIADSYRTRHVSLRRMLAFGMDFRLPARRPTVTEVKIPSIQSSLLSYSLELSEQSCGKNKELFAPLVRQYLTEPYESKFFVNARHASISMHGVAPFNPPPMKRKTTEDGLSFQFWTDPTCDSSINVRLTVDALGSMGKLYMRYRTAFAAFPLLIVALVVRKQFRVYDSQGVFIPFNESLDLCLRRSIPLILASLTLLSLSMDTSGARGTTSYWPFKNITVGVDFRQNDLLAGTQDPFFWFMIPLIGIVCVGVCAVLNYVVLAITSILSTVYGWLSFRPAWVRYDERRRAMPHGFMPSSPRRRLITTAILLFLVTTFIPYQFAYLVACVVQLITAARAHRIACEMPSNANRSFYNYAHAIFSLMLWVLPINIPILVVWIRNLTVHWFTPFSSHHNVMSIMPFIVLVETLTAGKMVPRVTGRLRHVTSVLIFGVAVYAAIYGVSYGYMIHHLVNLVAAWFVVVHSTSDSWSLAGWSALFEGNPEARKGGKTP</sequence>
<keyword evidence="17" id="KW-1185">Reference proteome</keyword>
<dbReference type="InterPro" id="IPR056824">
    <property type="entry name" value="PGAP1_TMD"/>
</dbReference>
<dbReference type="PANTHER" id="PTHR15495">
    <property type="entry name" value="NEGATIVE REGULATOR OF VESICLE FORMATION-RELATED"/>
    <property type="match status" value="1"/>
</dbReference>
<comment type="function">
    <text evidence="1 12">Involved in inositol deacylation of GPI-anchored proteins which plays important roles in the quality control and ER-associated degradation of GPI-anchored proteins.</text>
</comment>
<name>A0A0G2HVB5_9PEZI</name>
<evidence type="ECO:0000256" key="11">
    <source>
        <dbReference type="ARBA" id="ARBA00023136"/>
    </source>
</evidence>
<protein>
    <recommendedName>
        <fullName evidence="4 12">GPI inositol-deacylase</fullName>
        <ecNumber evidence="12">3.1.-.-</ecNumber>
    </recommendedName>
</protein>
<comment type="subcellular location">
    <subcellularLocation>
        <location evidence="2">Endoplasmic reticulum membrane</location>
        <topology evidence="2">Multi-pass membrane protein</topology>
    </subcellularLocation>
</comment>
<dbReference type="AlphaFoldDB" id="A0A0G2HVB5"/>
<evidence type="ECO:0000256" key="1">
    <source>
        <dbReference type="ARBA" id="ARBA00003496"/>
    </source>
</evidence>
<comment type="similarity">
    <text evidence="3 12">Belongs to the GPI inositol-deacylase family.</text>
</comment>
<feature type="transmembrane region" description="Helical" evidence="12">
    <location>
        <begin position="859"/>
        <end position="888"/>
    </location>
</feature>
<dbReference type="Pfam" id="PF07819">
    <property type="entry name" value="PGAP1"/>
    <property type="match status" value="1"/>
</dbReference>
<evidence type="ECO:0000256" key="7">
    <source>
        <dbReference type="ARBA" id="ARBA00022801"/>
    </source>
</evidence>